<dbReference type="Gene3D" id="1.25.40.20">
    <property type="entry name" value="Ankyrin repeat-containing domain"/>
    <property type="match status" value="1"/>
</dbReference>
<proteinExistence type="predicted"/>
<sequence>MFPANYQIFYELLKLFLKPALIILGVGSGEIRKIKLKREKHTWSVQIMTKLLENSRQYEYLDTGQKPLDKQLDEDMFTAGIDEEQEDQEPEKQLDSMEKLVSSIAGSIFKELQAMRAELVKIAAIEGRRDIEGWQSPNTNIASTSKNETAILLAAKNGIKEMRRPGSRKYTKLLLDRKVDNESVFRRVDNEGNSAMHLAAKLGDYRPWLVSSAALQIQLEYKWFELRREDGKGRERCSDRSCQRRRKKRRSLLLHCQEWGLYELSHELICSSLWPINSEDRQRREKTGAEKYKGLGALIGAHSRMLCAEGLGEREESDFDGKALSEFSRHSGFIREVGKPRMRNEMNKKMIGQIRQCIGHEHDERSAHGLRTKLEEMYRERRHLRTKVLLRRLVLKLQRGTTVAEQTSEFQRATGRGQKKRSQEGGHRSQEKRSRKRYRQMMAEGKIQKSHFKCFYCDQEGQEELSKEQSTRLVFRDSNNSNDGCG</sequence>
<feature type="region of interest" description="Disordered" evidence="1">
    <location>
        <begin position="466"/>
        <end position="486"/>
    </location>
</feature>
<feature type="region of interest" description="Disordered" evidence="1">
    <location>
        <begin position="404"/>
        <end position="439"/>
    </location>
</feature>
<feature type="compositionally biased region" description="Polar residues" evidence="1">
    <location>
        <begin position="477"/>
        <end position="486"/>
    </location>
</feature>
<evidence type="ECO:0000256" key="1">
    <source>
        <dbReference type="SAM" id="MobiDB-lite"/>
    </source>
</evidence>
<accession>A0A7J0G1T9</accession>
<dbReference type="InterPro" id="IPR036770">
    <property type="entry name" value="Ankyrin_rpt-contain_sf"/>
</dbReference>
<keyword evidence="3" id="KW-1185">Reference proteome</keyword>
<evidence type="ECO:0008006" key="4">
    <source>
        <dbReference type="Google" id="ProtNLM"/>
    </source>
</evidence>
<organism evidence="2 3">
    <name type="scientific">Actinidia rufa</name>
    <dbReference type="NCBI Taxonomy" id="165716"/>
    <lineage>
        <taxon>Eukaryota</taxon>
        <taxon>Viridiplantae</taxon>
        <taxon>Streptophyta</taxon>
        <taxon>Embryophyta</taxon>
        <taxon>Tracheophyta</taxon>
        <taxon>Spermatophyta</taxon>
        <taxon>Magnoliopsida</taxon>
        <taxon>eudicotyledons</taxon>
        <taxon>Gunneridae</taxon>
        <taxon>Pentapetalae</taxon>
        <taxon>asterids</taxon>
        <taxon>Ericales</taxon>
        <taxon>Actinidiaceae</taxon>
        <taxon>Actinidia</taxon>
    </lineage>
</organism>
<dbReference type="AlphaFoldDB" id="A0A7J0G1T9"/>
<protein>
    <recommendedName>
        <fullName evidence="4">Ankyrin repeat family protein</fullName>
    </recommendedName>
</protein>
<comment type="caution">
    <text evidence="2">The sequence shown here is derived from an EMBL/GenBank/DDBJ whole genome shotgun (WGS) entry which is preliminary data.</text>
</comment>
<gene>
    <name evidence="2" type="ORF">Acr_17g0003260</name>
</gene>
<evidence type="ECO:0000313" key="2">
    <source>
        <dbReference type="EMBL" id="GFZ04754.1"/>
    </source>
</evidence>
<dbReference type="EMBL" id="BJWL01000017">
    <property type="protein sequence ID" value="GFZ04754.1"/>
    <property type="molecule type" value="Genomic_DNA"/>
</dbReference>
<dbReference type="OrthoDB" id="1751337at2759"/>
<feature type="compositionally biased region" description="Basic and acidic residues" evidence="1">
    <location>
        <begin position="421"/>
        <end position="432"/>
    </location>
</feature>
<evidence type="ECO:0000313" key="3">
    <source>
        <dbReference type="Proteomes" id="UP000585474"/>
    </source>
</evidence>
<dbReference type="Proteomes" id="UP000585474">
    <property type="component" value="Unassembled WGS sequence"/>
</dbReference>
<name>A0A7J0G1T9_9ERIC</name>
<reference evidence="2 3" key="1">
    <citation type="submission" date="2019-07" db="EMBL/GenBank/DDBJ databases">
        <title>De Novo Assembly of kiwifruit Actinidia rufa.</title>
        <authorList>
            <person name="Sugita-Konishi S."/>
            <person name="Sato K."/>
            <person name="Mori E."/>
            <person name="Abe Y."/>
            <person name="Kisaki G."/>
            <person name="Hamano K."/>
            <person name="Suezawa K."/>
            <person name="Otani M."/>
            <person name="Fukuda T."/>
            <person name="Manabe T."/>
            <person name="Gomi K."/>
            <person name="Tabuchi M."/>
            <person name="Akimitsu K."/>
            <person name="Kataoka I."/>
        </authorList>
    </citation>
    <scope>NUCLEOTIDE SEQUENCE [LARGE SCALE GENOMIC DNA]</scope>
    <source>
        <strain evidence="3">cv. Fuchu</strain>
    </source>
</reference>